<evidence type="ECO:0000313" key="2">
    <source>
        <dbReference type="EMBL" id="SHN72954.1"/>
    </source>
</evidence>
<dbReference type="RefSeq" id="WP_072772785.1">
    <property type="nucleotide sequence ID" value="NZ_FRDN01000007.1"/>
</dbReference>
<accession>A0A1M7TQD0</accession>
<evidence type="ECO:0000256" key="1">
    <source>
        <dbReference type="SAM" id="Phobius"/>
    </source>
</evidence>
<evidence type="ECO:0000313" key="3">
    <source>
        <dbReference type="Proteomes" id="UP000184010"/>
    </source>
</evidence>
<dbReference type="AlphaFoldDB" id="A0A1M7TQD0"/>
<dbReference type="EMBL" id="FRDN01000007">
    <property type="protein sequence ID" value="SHN72954.1"/>
    <property type="molecule type" value="Genomic_DNA"/>
</dbReference>
<reference evidence="3" key="1">
    <citation type="submission" date="2016-12" db="EMBL/GenBank/DDBJ databases">
        <authorList>
            <person name="Varghese N."/>
            <person name="Submissions S."/>
        </authorList>
    </citation>
    <scope>NUCLEOTIDE SEQUENCE [LARGE SCALE GENOMIC DNA]</scope>
    <source>
        <strain evidence="3">DSM 11544</strain>
    </source>
</reference>
<keyword evidence="1" id="KW-0812">Transmembrane</keyword>
<name>A0A1M7TQD0_9FIRM</name>
<dbReference type="STRING" id="1121395.SAMN02745215_02382"/>
<feature type="transmembrane region" description="Helical" evidence="1">
    <location>
        <begin position="131"/>
        <end position="156"/>
    </location>
</feature>
<keyword evidence="1" id="KW-1133">Transmembrane helix</keyword>
<feature type="transmembrane region" description="Helical" evidence="1">
    <location>
        <begin position="77"/>
        <end position="101"/>
    </location>
</feature>
<sequence length="183" mass="21625">MNTKSARKRTLLLFEKHFKTKANNISIENDCDFYFQLMKAIKEEYKNQIDHNRYENFIIMEQILLASKLKFLQETKVNLNFFPIYITILLNCLIFTFTLIFSGLNLYLGKAIDRNLEALNVNFLFDLSNDFVSLCTNIAFVLIISTGLFFIAYVILQKRIKRRHAIEYSFNQICLKIISSIYK</sequence>
<keyword evidence="1" id="KW-0472">Membrane</keyword>
<protein>
    <submittedName>
        <fullName evidence="2">Uncharacterized protein</fullName>
    </submittedName>
</protein>
<keyword evidence="3" id="KW-1185">Reference proteome</keyword>
<gene>
    <name evidence="2" type="ORF">SAMN02745215_02382</name>
</gene>
<proteinExistence type="predicted"/>
<organism evidence="2 3">
    <name type="scientific">Desulfitobacterium chlororespirans DSM 11544</name>
    <dbReference type="NCBI Taxonomy" id="1121395"/>
    <lineage>
        <taxon>Bacteria</taxon>
        <taxon>Bacillati</taxon>
        <taxon>Bacillota</taxon>
        <taxon>Clostridia</taxon>
        <taxon>Eubacteriales</taxon>
        <taxon>Desulfitobacteriaceae</taxon>
        <taxon>Desulfitobacterium</taxon>
    </lineage>
</organism>
<dbReference type="Proteomes" id="UP000184010">
    <property type="component" value="Unassembled WGS sequence"/>
</dbReference>